<keyword evidence="1" id="KW-0472">Membrane</keyword>
<dbReference type="Proteomes" id="UP000034793">
    <property type="component" value="Unassembled WGS sequence"/>
</dbReference>
<evidence type="ECO:0000313" key="2">
    <source>
        <dbReference type="EMBL" id="KKR29675.1"/>
    </source>
</evidence>
<organism evidence="2 3">
    <name type="scientific">Candidatus Woesebacteria bacterium GW2011_GWA1_39_8</name>
    <dbReference type="NCBI Taxonomy" id="1618552"/>
    <lineage>
        <taxon>Bacteria</taxon>
        <taxon>Candidatus Woeseibacteriota</taxon>
    </lineage>
</organism>
<evidence type="ECO:0000256" key="1">
    <source>
        <dbReference type="SAM" id="Phobius"/>
    </source>
</evidence>
<evidence type="ECO:0000313" key="3">
    <source>
        <dbReference type="Proteomes" id="UP000034793"/>
    </source>
</evidence>
<dbReference type="AlphaFoldDB" id="A0A0G0S4Q2"/>
<keyword evidence="1" id="KW-1133">Transmembrane helix</keyword>
<feature type="transmembrane region" description="Helical" evidence="1">
    <location>
        <begin position="6"/>
        <end position="23"/>
    </location>
</feature>
<comment type="caution">
    <text evidence="2">The sequence shown here is derived from an EMBL/GenBank/DDBJ whole genome shotgun (WGS) entry which is preliminary data.</text>
</comment>
<protein>
    <submittedName>
        <fullName evidence="2">Uncharacterized protein</fullName>
    </submittedName>
</protein>
<name>A0A0G0S4Q2_9BACT</name>
<accession>A0A0G0S4Q2</accession>
<sequence length="85" mass="9520">MKNLNTWLYLGGGLLLAAVLYFTRDKWMPLLGLEMTREKADKILGGTPKTYDDGYVIAWAKAKKSGKESFEVQEKKYSTATGKAI</sequence>
<reference evidence="2 3" key="1">
    <citation type="journal article" date="2015" name="Nature">
        <title>rRNA introns, odd ribosomes, and small enigmatic genomes across a large radiation of phyla.</title>
        <authorList>
            <person name="Brown C.T."/>
            <person name="Hug L.A."/>
            <person name="Thomas B.C."/>
            <person name="Sharon I."/>
            <person name="Castelle C.J."/>
            <person name="Singh A."/>
            <person name="Wilkins M.J."/>
            <person name="Williams K.H."/>
            <person name="Banfield J.F."/>
        </authorList>
    </citation>
    <scope>NUCLEOTIDE SEQUENCE [LARGE SCALE GENOMIC DNA]</scope>
</reference>
<gene>
    <name evidence="2" type="ORF">UT61_C0025G0007</name>
</gene>
<dbReference type="EMBL" id="LBXL01000025">
    <property type="protein sequence ID" value="KKR29675.1"/>
    <property type="molecule type" value="Genomic_DNA"/>
</dbReference>
<proteinExistence type="predicted"/>
<keyword evidence="1" id="KW-0812">Transmembrane</keyword>